<evidence type="ECO:0000313" key="3">
    <source>
        <dbReference type="Proteomes" id="UP000238479"/>
    </source>
</evidence>
<evidence type="ECO:0000313" key="2">
    <source>
        <dbReference type="EMBL" id="PRQ49232.1"/>
    </source>
</evidence>
<keyword evidence="1" id="KW-0472">Membrane</keyword>
<comment type="caution">
    <text evidence="2">The sequence shown here is derived from an EMBL/GenBank/DDBJ whole genome shotgun (WGS) entry which is preliminary data.</text>
</comment>
<keyword evidence="1" id="KW-1133">Transmembrane helix</keyword>
<sequence>MLVVLSLIFGYGVYLVRSVMQHLAFLLLCGLGKNIVLFLSLLRIAWNARSFLFELFRMSFFDSRAQHFYCRPCKY</sequence>
<accession>A0A2P6RS24</accession>
<feature type="transmembrane region" description="Helical" evidence="1">
    <location>
        <begin position="25"/>
        <end position="46"/>
    </location>
</feature>
<keyword evidence="3" id="KW-1185">Reference proteome</keyword>
<organism evidence="2 3">
    <name type="scientific">Rosa chinensis</name>
    <name type="common">China rose</name>
    <dbReference type="NCBI Taxonomy" id="74649"/>
    <lineage>
        <taxon>Eukaryota</taxon>
        <taxon>Viridiplantae</taxon>
        <taxon>Streptophyta</taxon>
        <taxon>Embryophyta</taxon>
        <taxon>Tracheophyta</taxon>
        <taxon>Spermatophyta</taxon>
        <taxon>Magnoliopsida</taxon>
        <taxon>eudicotyledons</taxon>
        <taxon>Gunneridae</taxon>
        <taxon>Pentapetalae</taxon>
        <taxon>rosids</taxon>
        <taxon>fabids</taxon>
        <taxon>Rosales</taxon>
        <taxon>Rosaceae</taxon>
        <taxon>Rosoideae</taxon>
        <taxon>Rosoideae incertae sedis</taxon>
        <taxon>Rosa</taxon>
    </lineage>
</organism>
<dbReference type="Proteomes" id="UP000238479">
    <property type="component" value="Chromosome 2"/>
</dbReference>
<dbReference type="AlphaFoldDB" id="A0A2P6RS24"/>
<keyword evidence="1" id="KW-0812">Transmembrane</keyword>
<name>A0A2P6RS24_ROSCH</name>
<proteinExistence type="predicted"/>
<reference evidence="2 3" key="1">
    <citation type="journal article" date="2018" name="Nat. Genet.">
        <title>The Rosa genome provides new insights in the design of modern roses.</title>
        <authorList>
            <person name="Bendahmane M."/>
        </authorList>
    </citation>
    <scope>NUCLEOTIDE SEQUENCE [LARGE SCALE GENOMIC DNA]</scope>
    <source>
        <strain evidence="3">cv. Old Blush</strain>
    </source>
</reference>
<gene>
    <name evidence="2" type="ORF">RchiOBHm_Chr2g0119631</name>
</gene>
<protein>
    <submittedName>
        <fullName evidence="2">Uncharacterized protein</fullName>
    </submittedName>
</protein>
<evidence type="ECO:0000256" key="1">
    <source>
        <dbReference type="SAM" id="Phobius"/>
    </source>
</evidence>
<dbReference type="EMBL" id="PDCK01000040">
    <property type="protein sequence ID" value="PRQ49232.1"/>
    <property type="molecule type" value="Genomic_DNA"/>
</dbReference>
<dbReference type="Gramene" id="PRQ49232">
    <property type="protein sequence ID" value="PRQ49232"/>
    <property type="gene ID" value="RchiOBHm_Chr2g0119631"/>
</dbReference>